<dbReference type="Proteomes" id="UP000274504">
    <property type="component" value="Unassembled WGS sequence"/>
</dbReference>
<reference evidence="4 5" key="2">
    <citation type="submission" date="2018-11" db="EMBL/GenBank/DDBJ databases">
        <authorList>
            <consortium name="Pathogen Informatics"/>
        </authorList>
    </citation>
    <scope>NUCLEOTIDE SEQUENCE [LARGE SCALE GENOMIC DNA]</scope>
</reference>
<feature type="domain" description="UBA" evidence="2">
    <location>
        <begin position="518"/>
        <end position="562"/>
    </location>
</feature>
<dbReference type="Gene3D" id="1.10.260.100">
    <property type="match status" value="1"/>
</dbReference>
<dbReference type="InterPro" id="IPR015940">
    <property type="entry name" value="UBA"/>
</dbReference>
<feature type="region of interest" description="Disordered" evidence="1">
    <location>
        <begin position="283"/>
        <end position="342"/>
    </location>
</feature>
<dbReference type="InterPro" id="IPR015496">
    <property type="entry name" value="Ubiquilin"/>
</dbReference>
<gene>
    <name evidence="4" type="ORF">HDID_LOCUS9995</name>
</gene>
<dbReference type="SMART" id="SM00165">
    <property type="entry name" value="UBA"/>
    <property type="match status" value="1"/>
</dbReference>
<protein>
    <submittedName>
        <fullName evidence="6">Ubiquitin-like domain-containing protein</fullName>
    </submittedName>
</protein>
<dbReference type="InterPro" id="IPR029071">
    <property type="entry name" value="Ubiquitin-like_domsf"/>
</dbReference>
<feature type="compositionally biased region" description="Polar residues" evidence="1">
    <location>
        <begin position="283"/>
        <end position="293"/>
    </location>
</feature>
<dbReference type="STRING" id="6216.A0A0R3SWE5"/>
<dbReference type="PANTHER" id="PTHR10677">
    <property type="entry name" value="UBIQUILIN"/>
    <property type="match status" value="1"/>
</dbReference>
<proteinExistence type="predicted"/>
<dbReference type="PANTHER" id="PTHR10677:SF3">
    <property type="entry name" value="FI07626P-RELATED"/>
    <property type="match status" value="1"/>
</dbReference>
<reference evidence="6" key="1">
    <citation type="submission" date="2017-02" db="UniProtKB">
        <authorList>
            <consortium name="WormBaseParasite"/>
        </authorList>
    </citation>
    <scope>IDENTIFICATION</scope>
</reference>
<dbReference type="OrthoDB" id="6283019at2759"/>
<evidence type="ECO:0000259" key="2">
    <source>
        <dbReference type="PROSITE" id="PS50030"/>
    </source>
</evidence>
<dbReference type="PROSITE" id="PS50030">
    <property type="entry name" value="UBA"/>
    <property type="match status" value="1"/>
</dbReference>
<feature type="domain" description="Ubiquitin-like" evidence="3">
    <location>
        <begin position="4"/>
        <end position="75"/>
    </location>
</feature>
<feature type="compositionally biased region" description="Pro residues" evidence="1">
    <location>
        <begin position="296"/>
        <end position="307"/>
    </location>
</feature>
<dbReference type="FunFam" id="1.10.260.100:FF:000001">
    <property type="entry name" value="Ubiquilin 1"/>
    <property type="match status" value="1"/>
</dbReference>
<feature type="compositionally biased region" description="Polar residues" evidence="1">
    <location>
        <begin position="477"/>
        <end position="488"/>
    </location>
</feature>
<feature type="region of interest" description="Disordered" evidence="1">
    <location>
        <begin position="462"/>
        <end position="488"/>
    </location>
</feature>
<dbReference type="SUPFAM" id="SSF46934">
    <property type="entry name" value="UBA-like"/>
    <property type="match status" value="1"/>
</dbReference>
<dbReference type="Pfam" id="PF00627">
    <property type="entry name" value="UBA"/>
    <property type="match status" value="1"/>
</dbReference>
<dbReference type="GO" id="GO:0006511">
    <property type="term" value="P:ubiquitin-dependent protein catabolic process"/>
    <property type="evidence" value="ECO:0007669"/>
    <property type="project" value="TreeGrafter"/>
</dbReference>
<dbReference type="SMART" id="SM00213">
    <property type="entry name" value="UBQ"/>
    <property type="match status" value="1"/>
</dbReference>
<dbReference type="SMART" id="SM00727">
    <property type="entry name" value="STI1"/>
    <property type="match status" value="4"/>
</dbReference>
<dbReference type="Gene3D" id="1.10.8.10">
    <property type="entry name" value="DNA helicase RuvA subunit, C-terminal domain"/>
    <property type="match status" value="1"/>
</dbReference>
<dbReference type="Pfam" id="PF23195">
    <property type="entry name" value="UBQLN1"/>
    <property type="match status" value="1"/>
</dbReference>
<dbReference type="GO" id="GO:0031593">
    <property type="term" value="F:polyubiquitin modification-dependent protein binding"/>
    <property type="evidence" value="ECO:0007669"/>
    <property type="project" value="TreeGrafter"/>
</dbReference>
<evidence type="ECO:0000259" key="3">
    <source>
        <dbReference type="PROSITE" id="PS50053"/>
    </source>
</evidence>
<dbReference type="GO" id="GO:0005829">
    <property type="term" value="C:cytosol"/>
    <property type="evidence" value="ECO:0007669"/>
    <property type="project" value="TreeGrafter"/>
</dbReference>
<dbReference type="Gene3D" id="3.10.20.90">
    <property type="entry name" value="Phosphatidylinositol 3-kinase Catalytic Subunit, Chain A, domain 1"/>
    <property type="match status" value="1"/>
</dbReference>
<dbReference type="PROSITE" id="PS50053">
    <property type="entry name" value="UBIQUITIN_2"/>
    <property type="match status" value="1"/>
</dbReference>
<evidence type="ECO:0000313" key="5">
    <source>
        <dbReference type="Proteomes" id="UP000274504"/>
    </source>
</evidence>
<dbReference type="Pfam" id="PF00240">
    <property type="entry name" value="ubiquitin"/>
    <property type="match status" value="1"/>
</dbReference>
<accession>A0A0R3SWE5</accession>
<feature type="compositionally biased region" description="Low complexity" evidence="1">
    <location>
        <begin position="309"/>
        <end position="340"/>
    </location>
</feature>
<organism evidence="6">
    <name type="scientific">Hymenolepis diminuta</name>
    <name type="common">Rat tapeworm</name>
    <dbReference type="NCBI Taxonomy" id="6216"/>
    <lineage>
        <taxon>Eukaryota</taxon>
        <taxon>Metazoa</taxon>
        <taxon>Spiralia</taxon>
        <taxon>Lophotrochozoa</taxon>
        <taxon>Platyhelminthes</taxon>
        <taxon>Cestoda</taxon>
        <taxon>Eucestoda</taxon>
        <taxon>Cyclophyllidea</taxon>
        <taxon>Hymenolepididae</taxon>
        <taxon>Hymenolepis</taxon>
    </lineage>
</organism>
<feature type="region of interest" description="Disordered" evidence="1">
    <location>
        <begin position="77"/>
        <end position="109"/>
    </location>
</feature>
<evidence type="ECO:0000313" key="4">
    <source>
        <dbReference type="EMBL" id="VDL62479.1"/>
    </source>
</evidence>
<evidence type="ECO:0000256" key="1">
    <source>
        <dbReference type="SAM" id="MobiDB-lite"/>
    </source>
</evidence>
<dbReference type="SUPFAM" id="SSF54236">
    <property type="entry name" value="Ubiquitin-like"/>
    <property type="match status" value="1"/>
</dbReference>
<name>A0A0R3SWE5_HYMDI</name>
<dbReference type="InterPro" id="IPR009060">
    <property type="entry name" value="UBA-like_sf"/>
</dbReference>
<feature type="compositionally biased region" description="Low complexity" evidence="1">
    <location>
        <begin position="79"/>
        <end position="101"/>
    </location>
</feature>
<dbReference type="CDD" id="cd14399">
    <property type="entry name" value="UBA_PLICs"/>
    <property type="match status" value="1"/>
</dbReference>
<dbReference type="InterPro" id="IPR000626">
    <property type="entry name" value="Ubiquitin-like_dom"/>
</dbReference>
<feature type="compositionally biased region" description="Low complexity" evidence="1">
    <location>
        <begin position="467"/>
        <end position="476"/>
    </location>
</feature>
<evidence type="ECO:0000313" key="6">
    <source>
        <dbReference type="WBParaSite" id="HDID_0000999701-mRNA-1"/>
    </source>
</evidence>
<dbReference type="EMBL" id="UYSG01011475">
    <property type="protein sequence ID" value="VDL62479.1"/>
    <property type="molecule type" value="Genomic_DNA"/>
</dbReference>
<dbReference type="AlphaFoldDB" id="A0A0R3SWE5"/>
<dbReference type="WBParaSite" id="HDID_0000999701-mRNA-1">
    <property type="protein sequence ID" value="HDID_0000999701-mRNA-1"/>
    <property type="gene ID" value="HDID_0000999701"/>
</dbReference>
<sequence length="563" mass="59696">MSDISLKLKAPNNEKSVTVKGDGTVKDLRAEAAKVFEVPSARVCLIYAGKILKDESSLSEHKIHDGLTIHVVIRQEQRPSAQGGSATTTTSTAPTTPSTTQNRPAGAFDPLSTQAANLFGSGGVNATSFASMQQQMQQQVMRNPELLRNVMDSPLVQSLMSNPEIMRSIMQSNPQMREIMERNPELGQMLTNPEILRQSMEIASNPALVQEMMRSYDRAVLNLESIPGGSGHLQRIYQDVQEPMLNALHGGDNNPFADLAGTFSIVLVVVLVRPLSNAHQSLFSGSTSRTAAPSNEPMPNPWAPQQPQPETTTSGSGTTGTTGTSTGTESSGNTNPTGTSLLGGLPFNSEAISSAFQAPYVRSMLESMASNPEAFEAFLSANPLWNSGNLDPTAREQMRRVLPQLARQMSRPGFVNMLSNPRAMSAMAQIQEGLRVLQEEAPDVFASMTNLSSTTGIGSLFGGSTGSTGSTEVGQTDSGTATAAPTSGNAGSAELATLMASLLNVAPPSQDLNVPQLPPEERFASQLETLTSMGFTNHGANLQALISTDGDVNAAIDRLLSPH</sequence>
<dbReference type="InterPro" id="IPR006636">
    <property type="entry name" value="STI1_HS-bd"/>
</dbReference>